<gene>
    <name evidence="2" type="ORF">GCM10022256_14380</name>
</gene>
<protein>
    <submittedName>
        <fullName evidence="2">VOC family protein</fullName>
    </submittedName>
</protein>
<evidence type="ECO:0000313" key="3">
    <source>
        <dbReference type="Proteomes" id="UP001501594"/>
    </source>
</evidence>
<proteinExistence type="predicted"/>
<comment type="caution">
    <text evidence="2">The sequence shown here is derived from an EMBL/GenBank/DDBJ whole genome shotgun (WGS) entry which is preliminary data.</text>
</comment>
<reference evidence="3" key="1">
    <citation type="journal article" date="2019" name="Int. J. Syst. Evol. Microbiol.">
        <title>The Global Catalogue of Microorganisms (GCM) 10K type strain sequencing project: providing services to taxonomists for standard genome sequencing and annotation.</title>
        <authorList>
            <consortium name="The Broad Institute Genomics Platform"/>
            <consortium name="The Broad Institute Genome Sequencing Center for Infectious Disease"/>
            <person name="Wu L."/>
            <person name="Ma J."/>
        </authorList>
    </citation>
    <scope>NUCLEOTIDE SEQUENCE [LARGE SCALE GENOMIC DNA]</scope>
    <source>
        <strain evidence="3">JCM 17442</strain>
    </source>
</reference>
<dbReference type="Proteomes" id="UP001501594">
    <property type="component" value="Unassembled WGS sequence"/>
</dbReference>
<dbReference type="RefSeq" id="WP_344794523.1">
    <property type="nucleotide sequence ID" value="NZ_BAABAU010000001.1"/>
</dbReference>
<evidence type="ECO:0000259" key="1">
    <source>
        <dbReference type="Pfam" id="PF06983"/>
    </source>
</evidence>
<accession>A0ABP8E104</accession>
<evidence type="ECO:0000313" key="2">
    <source>
        <dbReference type="EMBL" id="GAA4265826.1"/>
    </source>
</evidence>
<dbReference type="InterPro" id="IPR028973">
    <property type="entry name" value="PhnB-like"/>
</dbReference>
<dbReference type="EMBL" id="BAABAU010000001">
    <property type="protein sequence ID" value="GAA4265826.1"/>
    <property type="molecule type" value="Genomic_DNA"/>
</dbReference>
<dbReference type="PANTHER" id="PTHR33990">
    <property type="entry name" value="PROTEIN YJDN-RELATED"/>
    <property type="match status" value="1"/>
</dbReference>
<sequence length="138" mass="15076">MTHTSLAPHLNFRGQAREVLSFYRSVLGGDLALVTYGDAQAAQDPAQTDEILFGQLTSPGGLVVMAYDVQRGLAYDQGVNSLYLSLRCATAEEVQTFWAGLREGAEIEQDLGPSGWSPLYGKLRDRFGVVWVIDLIVP</sequence>
<organism evidence="2 3">
    <name type="scientific">Frondihabitans peucedani</name>
    <dbReference type="NCBI Taxonomy" id="598626"/>
    <lineage>
        <taxon>Bacteria</taxon>
        <taxon>Bacillati</taxon>
        <taxon>Actinomycetota</taxon>
        <taxon>Actinomycetes</taxon>
        <taxon>Micrococcales</taxon>
        <taxon>Microbacteriaceae</taxon>
        <taxon>Frondihabitans</taxon>
    </lineage>
</organism>
<name>A0ABP8E104_9MICO</name>
<dbReference type="CDD" id="cd06588">
    <property type="entry name" value="PhnB_like"/>
    <property type="match status" value="1"/>
</dbReference>
<dbReference type="SUPFAM" id="SSF54593">
    <property type="entry name" value="Glyoxalase/Bleomycin resistance protein/Dihydroxybiphenyl dioxygenase"/>
    <property type="match status" value="1"/>
</dbReference>
<dbReference type="PANTHER" id="PTHR33990:SF1">
    <property type="entry name" value="PROTEIN YJDN"/>
    <property type="match status" value="1"/>
</dbReference>
<keyword evidence="3" id="KW-1185">Reference proteome</keyword>
<dbReference type="InterPro" id="IPR029068">
    <property type="entry name" value="Glyas_Bleomycin-R_OHBP_Dase"/>
</dbReference>
<feature type="domain" description="PhnB-like" evidence="1">
    <location>
        <begin position="6"/>
        <end position="133"/>
    </location>
</feature>
<dbReference type="Gene3D" id="3.10.180.10">
    <property type="entry name" value="2,3-Dihydroxybiphenyl 1,2-Dioxygenase, domain 1"/>
    <property type="match status" value="1"/>
</dbReference>
<dbReference type="Pfam" id="PF06983">
    <property type="entry name" value="3-dmu-9_3-mt"/>
    <property type="match status" value="1"/>
</dbReference>